<dbReference type="GO" id="GO:0005615">
    <property type="term" value="C:extracellular space"/>
    <property type="evidence" value="ECO:0007669"/>
    <property type="project" value="TreeGrafter"/>
</dbReference>
<dbReference type="InterPro" id="IPR050131">
    <property type="entry name" value="Peptidase_S8_subtilisin-like"/>
</dbReference>
<dbReference type="Pfam" id="PF05922">
    <property type="entry name" value="Inhibitor_I9"/>
    <property type="match status" value="1"/>
</dbReference>
<keyword evidence="3 6" id="KW-0378">Hydrolase</keyword>
<protein>
    <submittedName>
        <fullName evidence="12">Peptidase S8/S53 subtilisin kexin sedolisin</fullName>
    </submittedName>
</protein>
<dbReference type="PROSITE" id="PS00138">
    <property type="entry name" value="SUBTILASE_SER"/>
    <property type="match status" value="1"/>
</dbReference>
<feature type="active site" description="Charge relay system" evidence="5 6">
    <location>
        <position position="167"/>
    </location>
</feature>
<dbReference type="Proteomes" id="UP000254425">
    <property type="component" value="Chromosome"/>
</dbReference>
<evidence type="ECO:0000256" key="9">
    <source>
        <dbReference type="SAM" id="SignalP"/>
    </source>
</evidence>
<evidence type="ECO:0000256" key="4">
    <source>
        <dbReference type="ARBA" id="ARBA00022825"/>
    </source>
</evidence>
<keyword evidence="2 6" id="KW-0645">Protease</keyword>
<dbReference type="FunFam" id="3.40.50.200:FF:000014">
    <property type="entry name" value="Proteinase K"/>
    <property type="match status" value="1"/>
</dbReference>
<comment type="similarity">
    <text evidence="1 6 7">Belongs to the peptidase S8 family.</text>
</comment>
<evidence type="ECO:0000256" key="2">
    <source>
        <dbReference type="ARBA" id="ARBA00022670"/>
    </source>
</evidence>
<dbReference type="SUPFAM" id="SSF54897">
    <property type="entry name" value="Protease propeptides/inhibitors"/>
    <property type="match status" value="1"/>
</dbReference>
<evidence type="ECO:0000259" key="10">
    <source>
        <dbReference type="Pfam" id="PF00082"/>
    </source>
</evidence>
<dbReference type="InterPro" id="IPR036852">
    <property type="entry name" value="Peptidase_S8/S53_dom_sf"/>
</dbReference>
<keyword evidence="9" id="KW-0732">Signal</keyword>
<dbReference type="PANTHER" id="PTHR43806">
    <property type="entry name" value="PEPTIDASE S8"/>
    <property type="match status" value="1"/>
</dbReference>
<organism evidence="12 13">
    <name type="scientific">Streptomyces armeniacus</name>
    <dbReference type="NCBI Taxonomy" id="83291"/>
    <lineage>
        <taxon>Bacteria</taxon>
        <taxon>Bacillati</taxon>
        <taxon>Actinomycetota</taxon>
        <taxon>Actinomycetes</taxon>
        <taxon>Kitasatosporales</taxon>
        <taxon>Streptomycetaceae</taxon>
        <taxon>Streptomyces</taxon>
    </lineage>
</organism>
<dbReference type="PROSITE" id="PS00136">
    <property type="entry name" value="SUBTILASE_ASP"/>
    <property type="match status" value="1"/>
</dbReference>
<dbReference type="SUPFAM" id="SSF52743">
    <property type="entry name" value="Subtilisin-like"/>
    <property type="match status" value="1"/>
</dbReference>
<evidence type="ECO:0000256" key="6">
    <source>
        <dbReference type="PROSITE-ProRule" id="PRU01240"/>
    </source>
</evidence>
<dbReference type="InterPro" id="IPR015500">
    <property type="entry name" value="Peptidase_S8_subtilisin-rel"/>
</dbReference>
<dbReference type="Gene3D" id="3.30.70.80">
    <property type="entry name" value="Peptidase S8 propeptide/proteinase inhibitor I9"/>
    <property type="match status" value="1"/>
</dbReference>
<dbReference type="KEGG" id="sarm:DVA86_04820"/>
<feature type="domain" description="Peptidase S8/S53" evidence="10">
    <location>
        <begin position="159"/>
        <end position="388"/>
    </location>
</feature>
<keyword evidence="13" id="KW-1185">Reference proteome</keyword>
<dbReference type="PRINTS" id="PR00723">
    <property type="entry name" value="SUBTILISIN"/>
</dbReference>
<dbReference type="Gene3D" id="2.60.120.260">
    <property type="entry name" value="Galactose-binding domain-like"/>
    <property type="match status" value="1"/>
</dbReference>
<dbReference type="AlphaFoldDB" id="A0A345XZM7"/>
<sequence>MYETYERTPARRRLAATCALVTATVVAMFAGATAGPAHAADAGGEGAIAAATSADRVDGSYIVELRGNPSVAHASRQLAAEHGGDVTRVYTTALNGFSVRTDERSARELAADPAVLRVEADQRVRATGTQPNPPSWGLDRVDQERLPLDGSYTYPDTSSGVTAYVIDTGIRVTHEDFGGRASWGTNTVDSNNTDCNGHGTHVAGTTGGTDYGVAKQPRLVAVKVLNCQGSGTTAGVIEGVDWVTRNAAKPAVANMSLGGGASTSLDRAVANSIGTGITYAVAAGNENENSCTGSPSRVPEAITVGATTRTDSRSGFSDFGNCLDLFAPGSDITSAWMSSDTASRTISGTSMASPHVAGAAALVQGAHPDWTPRQIRDHLVANATDGAVQDPRPGSPNKLLRVVNDGGGNPDPDNDFTLSASPASATVKAGEQAGTKLTTAVAKGTAENISLTASGLPGGVQASFTPASVRAGESSSLTLTTSASTPSGTHEVTVKGTSPSAEHSVTFTLTVTDGGGGTCTSPGQKLVNPGFESGTTGWRASANVIGQWTGQAAHSGTWSAWLNGHGSTHTDNAQQSVALPAGCTTYKLSYHLHIDTDEGPGTAYDTFAVQVLNESGSTLETLKSYSNLDSASGYRQQSLDLAKYAGRDIQIRFTGQEDASLQTSFVVDDTAVDVS</sequence>
<feature type="compositionally biased region" description="Low complexity" evidence="8">
    <location>
        <begin position="478"/>
        <end position="489"/>
    </location>
</feature>
<evidence type="ECO:0000313" key="12">
    <source>
        <dbReference type="EMBL" id="AXK37093.1"/>
    </source>
</evidence>
<dbReference type="CDD" id="cd04077">
    <property type="entry name" value="Peptidases_S8_PCSK9_ProteinaseK_like"/>
    <property type="match status" value="1"/>
</dbReference>
<dbReference type="GO" id="GO:0004252">
    <property type="term" value="F:serine-type endopeptidase activity"/>
    <property type="evidence" value="ECO:0007669"/>
    <property type="project" value="UniProtKB-UniRule"/>
</dbReference>
<dbReference type="PROSITE" id="PS51892">
    <property type="entry name" value="SUBTILASE"/>
    <property type="match status" value="1"/>
</dbReference>
<feature type="chain" id="PRO_5016757166" evidence="9">
    <location>
        <begin position="40"/>
        <end position="675"/>
    </location>
</feature>
<feature type="signal peptide" evidence="9">
    <location>
        <begin position="1"/>
        <end position="39"/>
    </location>
</feature>
<evidence type="ECO:0000256" key="5">
    <source>
        <dbReference type="PIRSR" id="PIRSR615500-1"/>
    </source>
</evidence>
<dbReference type="InterPro" id="IPR010259">
    <property type="entry name" value="S8pro/Inhibitor_I9"/>
</dbReference>
<evidence type="ECO:0000256" key="8">
    <source>
        <dbReference type="SAM" id="MobiDB-lite"/>
    </source>
</evidence>
<proteinExistence type="inferred from homology"/>
<feature type="domain" description="Inhibitor I9" evidence="11">
    <location>
        <begin position="80"/>
        <end position="126"/>
    </location>
</feature>
<evidence type="ECO:0000256" key="7">
    <source>
        <dbReference type="RuleBase" id="RU003355"/>
    </source>
</evidence>
<keyword evidence="4 6" id="KW-0720">Serine protease</keyword>
<evidence type="ECO:0000313" key="13">
    <source>
        <dbReference type="Proteomes" id="UP000254425"/>
    </source>
</evidence>
<dbReference type="InterPro" id="IPR034193">
    <property type="entry name" value="PCSK9_ProteinaseK-like"/>
</dbReference>
<dbReference type="InterPro" id="IPR023827">
    <property type="entry name" value="Peptidase_S8_Asp-AS"/>
</dbReference>
<evidence type="ECO:0000256" key="1">
    <source>
        <dbReference type="ARBA" id="ARBA00011073"/>
    </source>
</evidence>
<dbReference type="InterPro" id="IPR037045">
    <property type="entry name" value="S8pro/Inhibitor_I9_sf"/>
</dbReference>
<dbReference type="GO" id="GO:0006508">
    <property type="term" value="P:proteolysis"/>
    <property type="evidence" value="ECO:0007669"/>
    <property type="project" value="UniProtKB-KW"/>
</dbReference>
<accession>A0A345XZM7</accession>
<dbReference type="Pfam" id="PF00082">
    <property type="entry name" value="Peptidase_S8"/>
    <property type="match status" value="1"/>
</dbReference>
<dbReference type="EMBL" id="CP031320">
    <property type="protein sequence ID" value="AXK37093.1"/>
    <property type="molecule type" value="Genomic_DNA"/>
</dbReference>
<dbReference type="PANTHER" id="PTHR43806:SF11">
    <property type="entry name" value="CEREVISIN-RELATED"/>
    <property type="match status" value="1"/>
</dbReference>
<dbReference type="Gene3D" id="3.40.50.200">
    <property type="entry name" value="Peptidase S8/S53 domain"/>
    <property type="match status" value="1"/>
</dbReference>
<dbReference type="InterPro" id="IPR023828">
    <property type="entry name" value="Peptidase_S8_Ser-AS"/>
</dbReference>
<gene>
    <name evidence="12" type="ORF">DVA86_04820</name>
</gene>
<dbReference type="InterPro" id="IPR000209">
    <property type="entry name" value="Peptidase_S8/S53_dom"/>
</dbReference>
<dbReference type="SUPFAM" id="SSF49785">
    <property type="entry name" value="Galactose-binding domain-like"/>
    <property type="match status" value="1"/>
</dbReference>
<evidence type="ECO:0000256" key="3">
    <source>
        <dbReference type="ARBA" id="ARBA00022801"/>
    </source>
</evidence>
<dbReference type="InterPro" id="IPR008979">
    <property type="entry name" value="Galactose-bd-like_sf"/>
</dbReference>
<feature type="active site" description="Charge relay system" evidence="5 6">
    <location>
        <position position="350"/>
    </location>
</feature>
<evidence type="ECO:0000259" key="11">
    <source>
        <dbReference type="Pfam" id="PF05922"/>
    </source>
</evidence>
<name>A0A345XZM7_9ACTN</name>
<feature type="region of interest" description="Disordered" evidence="8">
    <location>
        <begin position="478"/>
        <end position="500"/>
    </location>
</feature>
<reference evidence="12 13" key="1">
    <citation type="submission" date="2018-07" db="EMBL/GenBank/DDBJ databases">
        <title>Draft genome of the type strain Streptomyces armeniacus ATCC 15676.</title>
        <authorList>
            <person name="Labana P."/>
            <person name="Gosse J.T."/>
            <person name="Boddy C.N."/>
        </authorList>
    </citation>
    <scope>NUCLEOTIDE SEQUENCE [LARGE SCALE GENOMIC DNA]</scope>
    <source>
        <strain evidence="12 13">ATCC 15676</strain>
    </source>
</reference>
<feature type="active site" description="Charge relay system" evidence="5 6">
    <location>
        <position position="198"/>
    </location>
</feature>